<dbReference type="PROSITE" id="PS50893">
    <property type="entry name" value="ABC_TRANSPORTER_2"/>
    <property type="match status" value="1"/>
</dbReference>
<dbReference type="Gene3D" id="3.40.50.300">
    <property type="entry name" value="P-loop containing nucleotide triphosphate hydrolases"/>
    <property type="match status" value="1"/>
</dbReference>
<dbReference type="STRING" id="713588.SAMN05421789_102287"/>
<gene>
    <name evidence="4" type="ORF">SAMN05421789_102287</name>
</gene>
<dbReference type="Pfam" id="PF00005">
    <property type="entry name" value="ABC_tran"/>
    <property type="match status" value="1"/>
</dbReference>
<dbReference type="GO" id="GO:0005524">
    <property type="term" value="F:ATP binding"/>
    <property type="evidence" value="ECO:0007669"/>
    <property type="project" value="UniProtKB-KW"/>
</dbReference>
<proteinExistence type="predicted"/>
<dbReference type="EMBL" id="FTOI01000002">
    <property type="protein sequence ID" value="SIS52003.1"/>
    <property type="molecule type" value="Genomic_DNA"/>
</dbReference>
<keyword evidence="1" id="KW-0547">Nucleotide-binding</keyword>
<dbReference type="RefSeq" id="WP_076385357.1">
    <property type="nucleotide sequence ID" value="NZ_FTOI01000002.1"/>
</dbReference>
<dbReference type="GO" id="GO:0016887">
    <property type="term" value="F:ATP hydrolysis activity"/>
    <property type="evidence" value="ECO:0007669"/>
    <property type="project" value="InterPro"/>
</dbReference>
<dbReference type="InterPro" id="IPR027417">
    <property type="entry name" value="P-loop_NTPase"/>
</dbReference>
<name>A0A1N7JRN2_9FLAO</name>
<dbReference type="SUPFAM" id="SSF52540">
    <property type="entry name" value="P-loop containing nucleoside triphosphate hydrolases"/>
    <property type="match status" value="1"/>
</dbReference>
<accession>A0A1N7JRN2</accession>
<dbReference type="CDD" id="cd03230">
    <property type="entry name" value="ABC_DR_subfamily_A"/>
    <property type="match status" value="1"/>
</dbReference>
<keyword evidence="2 4" id="KW-0067">ATP-binding</keyword>
<dbReference type="InterPro" id="IPR003439">
    <property type="entry name" value="ABC_transporter-like_ATP-bd"/>
</dbReference>
<keyword evidence="5" id="KW-1185">Reference proteome</keyword>
<dbReference type="Proteomes" id="UP000185839">
    <property type="component" value="Unassembled WGS sequence"/>
</dbReference>
<evidence type="ECO:0000313" key="4">
    <source>
        <dbReference type="EMBL" id="SIS52003.1"/>
    </source>
</evidence>
<evidence type="ECO:0000256" key="1">
    <source>
        <dbReference type="ARBA" id="ARBA00022741"/>
    </source>
</evidence>
<organism evidence="4 5">
    <name type="scientific">Kaistella chaponensis</name>
    <dbReference type="NCBI Taxonomy" id="713588"/>
    <lineage>
        <taxon>Bacteria</taxon>
        <taxon>Pseudomonadati</taxon>
        <taxon>Bacteroidota</taxon>
        <taxon>Flavobacteriia</taxon>
        <taxon>Flavobacteriales</taxon>
        <taxon>Weeksellaceae</taxon>
        <taxon>Chryseobacterium group</taxon>
        <taxon>Kaistella</taxon>
    </lineage>
</organism>
<dbReference type="AlphaFoldDB" id="A0A1N7JRN2"/>
<reference evidence="5" key="1">
    <citation type="submission" date="2017-01" db="EMBL/GenBank/DDBJ databases">
        <authorList>
            <person name="Varghese N."/>
            <person name="Submissions S."/>
        </authorList>
    </citation>
    <scope>NUCLEOTIDE SEQUENCE [LARGE SCALE GENOMIC DNA]</scope>
    <source>
        <strain evidence="5">DSM 23145</strain>
    </source>
</reference>
<feature type="domain" description="ABC transporter" evidence="3">
    <location>
        <begin position="2"/>
        <end position="228"/>
    </location>
</feature>
<sequence>MIEVQNLTKKFDRFTALENLNLSFTDGKSIALIGPNGCGKTTLIKCILGLNVIETGDILVDGKSVKDDYLYRREIGYMPQIGRYPENMTIGQTIKMIKDTRKISETHLDTELLESFELEKMFEKKMGNLSGGTTQKVSAVLAFMFDPKIIILDEPTAGLDPLSSEILKEKIIKEKNKGKLIIITSHLLSELDDMVSEIVFINEGKVIVQQSVTDLMTERKSEKISESIVSILKEMKNNAQ</sequence>
<evidence type="ECO:0000256" key="2">
    <source>
        <dbReference type="ARBA" id="ARBA00022840"/>
    </source>
</evidence>
<dbReference type="SMART" id="SM00382">
    <property type="entry name" value="AAA"/>
    <property type="match status" value="1"/>
</dbReference>
<dbReference type="OrthoDB" id="9801987at2"/>
<protein>
    <submittedName>
        <fullName evidence="4">Cu-processing system ATP-binding protein</fullName>
    </submittedName>
</protein>
<dbReference type="PANTHER" id="PTHR43038:SF3">
    <property type="entry name" value="ABC TRANSPORTER G FAMILY MEMBER 20 ISOFORM X1"/>
    <property type="match status" value="1"/>
</dbReference>
<dbReference type="InterPro" id="IPR003593">
    <property type="entry name" value="AAA+_ATPase"/>
</dbReference>
<dbReference type="PANTHER" id="PTHR43038">
    <property type="entry name" value="ATP-BINDING CASSETTE, SUB-FAMILY H, MEMBER 1"/>
    <property type="match status" value="1"/>
</dbReference>
<evidence type="ECO:0000259" key="3">
    <source>
        <dbReference type="PROSITE" id="PS50893"/>
    </source>
</evidence>
<evidence type="ECO:0000313" key="5">
    <source>
        <dbReference type="Proteomes" id="UP000185839"/>
    </source>
</evidence>